<dbReference type="GO" id="GO:0008233">
    <property type="term" value="F:peptidase activity"/>
    <property type="evidence" value="ECO:0007669"/>
    <property type="project" value="UniProtKB-KW"/>
</dbReference>
<proteinExistence type="predicted"/>
<evidence type="ECO:0000313" key="2">
    <source>
        <dbReference type="Proteomes" id="UP000004440"/>
    </source>
</evidence>
<keyword evidence="1" id="KW-0378">Hydrolase</keyword>
<reference evidence="1 2" key="1">
    <citation type="journal article" date="2011" name="J. Bacteriol.">
        <title>Genome Sequence of an Ammonia-Oxidizing Soil Archaeon, "Candidatus Nitrosoarchaeum koreensis" MY1.</title>
        <authorList>
            <person name="Kim B.K."/>
            <person name="Jung M.Y."/>
            <person name="Yu D.S."/>
            <person name="Park S.J."/>
            <person name="Oh T.K."/>
            <person name="Rhee S.K."/>
            <person name="Kim J.F."/>
        </authorList>
    </citation>
    <scope>NUCLEOTIDE SEQUENCE [LARGE SCALE GENOMIC DNA]</scope>
    <source>
        <strain evidence="1 2">MY1</strain>
    </source>
</reference>
<gene>
    <name evidence="1" type="ORF">MY1_0474</name>
</gene>
<keyword evidence="2" id="KW-1185">Reference proteome</keyword>
<comment type="caution">
    <text evidence="1">The sequence shown here is derived from an EMBL/GenBank/DDBJ whole genome shotgun (WGS) entry which is preliminary data.</text>
</comment>
<sequence>MITAKKSIMKTTITIITAIILVGSTTFASAEGVPAWIKNNAGWWADGTISESEFIQGIQFLIKENVIVIPPTTMSAEKSQSVPEWIKNNAGWWADGTITDKEFVNGIQHLIKTGVISVSAEIKSPESLPVSSDDSKLASLEAELEKCAEIKQAYPRLNCERTAKHAIEAYTIIANGQSYHVGPLVYYWTGLDTEGNSFEISESGQAILSIRILAVNTSNDNVSMMCTGPAVCNYDVWNGDKAFKYSGMDFTNGQIVVKPGTSEIFNMLFGPNIGYGGTTFEYDSSKEYFFRISEPYGKMSIPLGLP</sequence>
<dbReference type="GO" id="GO:0006508">
    <property type="term" value="P:proteolysis"/>
    <property type="evidence" value="ECO:0007669"/>
    <property type="project" value="UniProtKB-KW"/>
</dbReference>
<dbReference type="AlphaFoldDB" id="F9CVD9"/>
<dbReference type="PATRIC" id="fig|1001994.6.peg.457"/>
<accession>F9CVD9</accession>
<dbReference type="STRING" id="1001994.MY1_0474"/>
<evidence type="ECO:0000313" key="1">
    <source>
        <dbReference type="EMBL" id="EGP93241.1"/>
    </source>
</evidence>
<keyword evidence="1" id="KW-0645">Protease</keyword>
<protein>
    <submittedName>
        <fullName evidence="1">Secreted periplasmic Zn-dependent protease</fullName>
    </submittedName>
</protein>
<dbReference type="EMBL" id="AFPU01000001">
    <property type="protein sequence ID" value="EGP93241.1"/>
    <property type="molecule type" value="Genomic_DNA"/>
</dbReference>
<name>F9CVD9_9ARCH</name>
<dbReference type="Proteomes" id="UP000004440">
    <property type="component" value="Unassembled WGS sequence"/>
</dbReference>
<organism evidence="1 2">
    <name type="scientific">Nitrosarchaeum koreense MY1</name>
    <dbReference type="NCBI Taxonomy" id="1001994"/>
    <lineage>
        <taxon>Archaea</taxon>
        <taxon>Nitrososphaerota</taxon>
        <taxon>Nitrososphaeria</taxon>
        <taxon>Nitrosopumilales</taxon>
        <taxon>Nitrosopumilaceae</taxon>
        <taxon>Nitrosarchaeum</taxon>
    </lineage>
</organism>
<dbReference type="RefSeq" id="WP_007549939.1">
    <property type="nucleotide sequence ID" value="NZ_AFPU01000001.1"/>
</dbReference>